<comment type="caution">
    <text evidence="2">The sequence shown here is derived from an EMBL/GenBank/DDBJ whole genome shotgun (WGS) entry which is preliminary data.</text>
</comment>
<dbReference type="OrthoDB" id="258532at2"/>
<accession>A0A5C5ZBD2</accession>
<reference evidence="2 3" key="1">
    <citation type="submission" date="2019-02" db="EMBL/GenBank/DDBJ databases">
        <title>Deep-cultivation of Planctomycetes and their phenomic and genomic characterization uncovers novel biology.</title>
        <authorList>
            <person name="Wiegand S."/>
            <person name="Jogler M."/>
            <person name="Boedeker C."/>
            <person name="Pinto D."/>
            <person name="Vollmers J."/>
            <person name="Rivas-Marin E."/>
            <person name="Kohn T."/>
            <person name="Peeters S.H."/>
            <person name="Heuer A."/>
            <person name="Rast P."/>
            <person name="Oberbeckmann S."/>
            <person name="Bunk B."/>
            <person name="Jeske O."/>
            <person name="Meyerdierks A."/>
            <person name="Storesund J.E."/>
            <person name="Kallscheuer N."/>
            <person name="Luecker S."/>
            <person name="Lage O.M."/>
            <person name="Pohl T."/>
            <person name="Merkel B.J."/>
            <person name="Hornburger P."/>
            <person name="Mueller R.-W."/>
            <person name="Bruemmer F."/>
            <person name="Labrenz M."/>
            <person name="Spormann A.M."/>
            <person name="Op Den Camp H."/>
            <person name="Overmann J."/>
            <person name="Amann R."/>
            <person name="Jetten M.S.M."/>
            <person name="Mascher T."/>
            <person name="Medema M.H."/>
            <person name="Devos D.P."/>
            <person name="Kaster A.-K."/>
            <person name="Ovreas L."/>
            <person name="Rohde M."/>
            <person name="Galperin M.Y."/>
            <person name="Jogler C."/>
        </authorList>
    </citation>
    <scope>NUCLEOTIDE SEQUENCE [LARGE SCALE GENOMIC DNA]</scope>
    <source>
        <strain evidence="2 3">CA13</strain>
    </source>
</reference>
<sequence>MFQRTHMTAKLDNLIDRYCAGLIERSELEELQSMLLDNPEFRSRYFEVIRLHAELHELADVDAGIIHDTAEDLLVSLPEPESVSRLETSSETSSRYGYVWMAMAAIASTSALLLAGVVWRQADSIVSRKIQRPIVISTTEVVASKQSDDDNYVETPTVLSTRRLDSIALLRDSVDAVWAADQMPIRVGDEVFAHTLHLESGLVELALLNGATVIVDGPAKLELVSRLRGVLHHGKVRCFVPPAAQGFTLETTETRYVDLGTEFGVEVTLDGREELHVFDGEVEVHPRGVDGPPKLIESGYGLNRPNQDGNWETISSDADKFAGGVEMLDRSLQHDEKQYQAWRKHMERLRHDPELVVLYDFEPTEGRRSQLANLKQDKLHGSVFGCEWSTGRWKSKGALDFKRPSNRVRLNLPGTYENITLMAWLRIDGFDRKFNSILLSDEFEPGNIHWQILSSGKLNIGLKPPEGDRRLYQSSSVLGYDDLGSWINLAAVVDQKSGFVSHYLDGKLVSRHEIHPGLSRSQVVSLDPIALRFGPSDLGNWSPAREYDQWLIRNFNGRIDEFAMFQRALSHQEIADLFAAGCP</sequence>
<protein>
    <submittedName>
        <fullName evidence="2">FecR protein</fullName>
    </submittedName>
</protein>
<dbReference type="InterPro" id="IPR013320">
    <property type="entry name" value="ConA-like_dom_sf"/>
</dbReference>
<dbReference type="PANTHER" id="PTHR30273">
    <property type="entry name" value="PERIPLASMIC SIGNAL SENSOR AND SIGMA FACTOR ACTIVATOR FECR-RELATED"/>
    <property type="match status" value="1"/>
</dbReference>
<organism evidence="2 3">
    <name type="scientific">Novipirellula herctigrandis</name>
    <dbReference type="NCBI Taxonomy" id="2527986"/>
    <lineage>
        <taxon>Bacteria</taxon>
        <taxon>Pseudomonadati</taxon>
        <taxon>Planctomycetota</taxon>
        <taxon>Planctomycetia</taxon>
        <taxon>Pirellulales</taxon>
        <taxon>Pirellulaceae</taxon>
        <taxon>Novipirellula</taxon>
    </lineage>
</organism>
<dbReference type="PANTHER" id="PTHR30273:SF2">
    <property type="entry name" value="PROTEIN FECR"/>
    <property type="match status" value="1"/>
</dbReference>
<dbReference type="RefSeq" id="WP_146402200.1">
    <property type="nucleotide sequence ID" value="NZ_SJPJ01000001.1"/>
</dbReference>
<evidence type="ECO:0000256" key="1">
    <source>
        <dbReference type="SAM" id="Phobius"/>
    </source>
</evidence>
<evidence type="ECO:0000313" key="3">
    <source>
        <dbReference type="Proteomes" id="UP000315010"/>
    </source>
</evidence>
<gene>
    <name evidence="2" type="ORF">CA13_59360</name>
</gene>
<dbReference type="GO" id="GO:0016989">
    <property type="term" value="F:sigma factor antagonist activity"/>
    <property type="evidence" value="ECO:0007669"/>
    <property type="project" value="TreeGrafter"/>
</dbReference>
<dbReference type="EMBL" id="SJPJ01000001">
    <property type="protein sequence ID" value="TWT84458.1"/>
    <property type="molecule type" value="Genomic_DNA"/>
</dbReference>
<dbReference type="Proteomes" id="UP000315010">
    <property type="component" value="Unassembled WGS sequence"/>
</dbReference>
<dbReference type="SUPFAM" id="SSF49899">
    <property type="entry name" value="Concanavalin A-like lectins/glucanases"/>
    <property type="match status" value="1"/>
</dbReference>
<keyword evidence="3" id="KW-1185">Reference proteome</keyword>
<dbReference type="Pfam" id="PF13385">
    <property type="entry name" value="Laminin_G_3"/>
    <property type="match status" value="1"/>
</dbReference>
<keyword evidence="1" id="KW-0812">Transmembrane</keyword>
<name>A0A5C5ZBD2_9BACT</name>
<proteinExistence type="predicted"/>
<dbReference type="Gene3D" id="2.60.120.200">
    <property type="match status" value="1"/>
</dbReference>
<evidence type="ECO:0000313" key="2">
    <source>
        <dbReference type="EMBL" id="TWT84458.1"/>
    </source>
</evidence>
<dbReference type="InterPro" id="IPR012373">
    <property type="entry name" value="Ferrdict_sens_TM"/>
</dbReference>
<feature type="transmembrane region" description="Helical" evidence="1">
    <location>
        <begin position="98"/>
        <end position="119"/>
    </location>
</feature>
<keyword evidence="1" id="KW-0472">Membrane</keyword>
<dbReference type="AlphaFoldDB" id="A0A5C5ZBD2"/>
<keyword evidence="1" id="KW-1133">Transmembrane helix</keyword>